<keyword evidence="10" id="KW-0449">Lipoprotein</keyword>
<keyword evidence="4" id="KW-0336">GPI-anchor</keyword>
<evidence type="ECO:0000256" key="4">
    <source>
        <dbReference type="ARBA" id="ARBA00022622"/>
    </source>
</evidence>
<dbReference type="GO" id="GO:0005886">
    <property type="term" value="C:plasma membrane"/>
    <property type="evidence" value="ECO:0007669"/>
    <property type="project" value="UniProtKB-SubCell"/>
</dbReference>
<comment type="caution">
    <text evidence="12">The sequence shown here is derived from an EMBL/GenBank/DDBJ whole genome shotgun (WGS) entry which is preliminary data.</text>
</comment>
<dbReference type="GO" id="GO:0005615">
    <property type="term" value="C:extracellular space"/>
    <property type="evidence" value="ECO:0007669"/>
    <property type="project" value="TreeGrafter"/>
</dbReference>
<dbReference type="InterPro" id="IPR001930">
    <property type="entry name" value="Peptidase_M1"/>
</dbReference>
<evidence type="ECO:0000256" key="9">
    <source>
        <dbReference type="ARBA" id="ARBA00023049"/>
    </source>
</evidence>
<dbReference type="InParanoid" id="A0A6L2P8U4"/>
<dbReference type="SUPFAM" id="SSF55486">
    <property type="entry name" value="Metalloproteases ('zincins'), catalytic domain"/>
    <property type="match status" value="1"/>
</dbReference>
<keyword evidence="8" id="KW-0862">Zinc</keyword>
<keyword evidence="9" id="KW-0482">Metalloprotease</keyword>
<dbReference type="AlphaFoldDB" id="A0A6L2P8U4"/>
<keyword evidence="13" id="KW-1185">Reference proteome</keyword>
<evidence type="ECO:0000256" key="1">
    <source>
        <dbReference type="ARBA" id="ARBA00001947"/>
    </source>
</evidence>
<dbReference type="OrthoDB" id="8195378at2759"/>
<dbReference type="PRINTS" id="PR00756">
    <property type="entry name" value="ALADIPTASE"/>
</dbReference>
<dbReference type="GO" id="GO:0005737">
    <property type="term" value="C:cytoplasm"/>
    <property type="evidence" value="ECO:0007669"/>
    <property type="project" value="TreeGrafter"/>
</dbReference>
<dbReference type="Proteomes" id="UP000502823">
    <property type="component" value="Unassembled WGS sequence"/>
</dbReference>
<evidence type="ECO:0000256" key="7">
    <source>
        <dbReference type="ARBA" id="ARBA00022801"/>
    </source>
</evidence>
<dbReference type="PANTHER" id="PTHR11533">
    <property type="entry name" value="PROTEASE M1 ZINC METALLOPROTEASE"/>
    <property type="match status" value="1"/>
</dbReference>
<dbReference type="PANTHER" id="PTHR11533:SF294">
    <property type="entry name" value="THYROTROPIN-RELEASING HORMONE-DEGRADING ECTOENZYME"/>
    <property type="match status" value="1"/>
</dbReference>
<evidence type="ECO:0000256" key="5">
    <source>
        <dbReference type="ARBA" id="ARBA00022670"/>
    </source>
</evidence>
<evidence type="ECO:0000313" key="13">
    <source>
        <dbReference type="Proteomes" id="UP000502823"/>
    </source>
</evidence>
<dbReference type="GO" id="GO:0042277">
    <property type="term" value="F:peptide binding"/>
    <property type="evidence" value="ECO:0007669"/>
    <property type="project" value="TreeGrafter"/>
</dbReference>
<feature type="non-terminal residue" evidence="12">
    <location>
        <position position="145"/>
    </location>
</feature>
<keyword evidence="4" id="KW-0325">Glycoprotein</keyword>
<dbReference type="InterPro" id="IPR014782">
    <property type="entry name" value="Peptidase_M1_dom"/>
</dbReference>
<keyword evidence="4" id="KW-0472">Membrane</keyword>
<evidence type="ECO:0000256" key="6">
    <source>
        <dbReference type="ARBA" id="ARBA00022723"/>
    </source>
</evidence>
<proteinExistence type="inferred from homology"/>
<keyword evidence="6" id="KW-0479">Metal-binding</keyword>
<sequence length="145" mass="16943">MSTYIVAFVVSDLKNLSMHDGKNTVWLREDVLPQGKYAVSIAQAVMMLLENYTEIIYELPKVDQVAVPTLYFWAMENWGIVTETENTVLYKEGHSKAARKQDILFLVAHEFSHFWFGNLVTPKWWSYVWLNEGFATYYEYIISAK</sequence>
<keyword evidence="7" id="KW-0378">Hydrolase</keyword>
<comment type="subcellular location">
    <subcellularLocation>
        <location evidence="2">Cell membrane</location>
        <topology evidence="2">Lipid-anchor</topology>
        <topology evidence="2">GPI-anchor</topology>
    </subcellularLocation>
</comment>
<dbReference type="EMBL" id="BLKM01003420">
    <property type="protein sequence ID" value="GFG28731.1"/>
    <property type="molecule type" value="Genomic_DNA"/>
</dbReference>
<evidence type="ECO:0000313" key="12">
    <source>
        <dbReference type="EMBL" id="GFG28731.1"/>
    </source>
</evidence>
<evidence type="ECO:0000256" key="10">
    <source>
        <dbReference type="ARBA" id="ARBA00023288"/>
    </source>
</evidence>
<dbReference type="InterPro" id="IPR050344">
    <property type="entry name" value="Peptidase_M1_aminopeptidases"/>
</dbReference>
<dbReference type="GO" id="GO:0070006">
    <property type="term" value="F:metalloaminopeptidase activity"/>
    <property type="evidence" value="ECO:0007669"/>
    <property type="project" value="TreeGrafter"/>
</dbReference>
<comment type="similarity">
    <text evidence="3">Belongs to the peptidase M1 family.</text>
</comment>
<dbReference type="Gene3D" id="1.10.390.10">
    <property type="entry name" value="Neutral Protease Domain 2"/>
    <property type="match status" value="1"/>
</dbReference>
<evidence type="ECO:0000256" key="8">
    <source>
        <dbReference type="ARBA" id="ARBA00022833"/>
    </source>
</evidence>
<dbReference type="GO" id="GO:0006508">
    <property type="term" value="P:proteolysis"/>
    <property type="evidence" value="ECO:0007669"/>
    <property type="project" value="UniProtKB-KW"/>
</dbReference>
<gene>
    <name evidence="12" type="ORF">Cfor_02736</name>
</gene>
<dbReference type="GO" id="GO:0098552">
    <property type="term" value="C:side of membrane"/>
    <property type="evidence" value="ECO:0007669"/>
    <property type="project" value="UniProtKB-KW"/>
</dbReference>
<organism evidence="12 13">
    <name type="scientific">Coptotermes formosanus</name>
    <name type="common">Formosan subterranean termite</name>
    <dbReference type="NCBI Taxonomy" id="36987"/>
    <lineage>
        <taxon>Eukaryota</taxon>
        <taxon>Metazoa</taxon>
        <taxon>Ecdysozoa</taxon>
        <taxon>Arthropoda</taxon>
        <taxon>Hexapoda</taxon>
        <taxon>Insecta</taxon>
        <taxon>Pterygota</taxon>
        <taxon>Neoptera</taxon>
        <taxon>Polyneoptera</taxon>
        <taxon>Dictyoptera</taxon>
        <taxon>Blattodea</taxon>
        <taxon>Blattoidea</taxon>
        <taxon>Termitoidae</taxon>
        <taxon>Rhinotermitidae</taxon>
        <taxon>Coptotermes</taxon>
    </lineage>
</organism>
<evidence type="ECO:0000259" key="11">
    <source>
        <dbReference type="Pfam" id="PF01433"/>
    </source>
</evidence>
<feature type="domain" description="Peptidase M1 membrane alanine aminopeptidase" evidence="11">
    <location>
        <begin position="37"/>
        <end position="143"/>
    </location>
</feature>
<keyword evidence="5" id="KW-0645">Protease</keyword>
<evidence type="ECO:0000256" key="2">
    <source>
        <dbReference type="ARBA" id="ARBA00004609"/>
    </source>
</evidence>
<comment type="cofactor">
    <cofactor evidence="1">
        <name>Zn(2+)</name>
        <dbReference type="ChEBI" id="CHEBI:29105"/>
    </cofactor>
</comment>
<accession>A0A6L2P8U4</accession>
<dbReference type="Pfam" id="PF01433">
    <property type="entry name" value="Peptidase_M1"/>
    <property type="match status" value="1"/>
</dbReference>
<reference evidence="13" key="1">
    <citation type="submission" date="2020-01" db="EMBL/GenBank/DDBJ databases">
        <title>Draft genome sequence of the Termite Coptotermes fromosanus.</title>
        <authorList>
            <person name="Itakura S."/>
            <person name="Yosikawa Y."/>
            <person name="Umezawa K."/>
        </authorList>
    </citation>
    <scope>NUCLEOTIDE SEQUENCE [LARGE SCALE GENOMIC DNA]</scope>
</reference>
<evidence type="ECO:0000256" key="3">
    <source>
        <dbReference type="ARBA" id="ARBA00010136"/>
    </source>
</evidence>
<name>A0A6L2P8U4_COPFO</name>
<dbReference type="GO" id="GO:0008270">
    <property type="term" value="F:zinc ion binding"/>
    <property type="evidence" value="ECO:0007669"/>
    <property type="project" value="InterPro"/>
</dbReference>
<dbReference type="GO" id="GO:0043171">
    <property type="term" value="P:peptide catabolic process"/>
    <property type="evidence" value="ECO:0007669"/>
    <property type="project" value="TreeGrafter"/>
</dbReference>
<dbReference type="InterPro" id="IPR027268">
    <property type="entry name" value="Peptidase_M4/M1_CTD_sf"/>
</dbReference>
<protein>
    <recommendedName>
        <fullName evidence="11">Peptidase M1 membrane alanine aminopeptidase domain-containing protein</fullName>
    </recommendedName>
</protein>